<dbReference type="GeneID" id="97553814"/>
<keyword evidence="3" id="KW-1185">Reference proteome</keyword>
<dbReference type="EMBL" id="LWMH01000002">
    <property type="protein sequence ID" value="KZS44499.1"/>
    <property type="molecule type" value="Genomic_DNA"/>
</dbReference>
<reference evidence="2" key="1">
    <citation type="journal article" date="2016" name="Genome Announc.">
        <title>Draft genomes of two strains of Paenibacillus glucanolyticus with capability to degrade lignocellulose.</title>
        <authorList>
            <person name="Mathews S.L."/>
            <person name="Pawlak J."/>
            <person name="Grunden A.M."/>
        </authorList>
    </citation>
    <scope>NUCLEOTIDE SEQUENCE [LARGE SCALE GENOMIC DNA]</scope>
    <source>
        <strain evidence="2">SLM1</strain>
    </source>
</reference>
<protein>
    <recommendedName>
        <fullName evidence="4">Peptidylprolyl isomerase</fullName>
    </recommendedName>
</protein>
<name>A0A163FP52_9BACL</name>
<evidence type="ECO:0008006" key="4">
    <source>
        <dbReference type="Google" id="ProtNLM"/>
    </source>
</evidence>
<evidence type="ECO:0000313" key="3">
    <source>
        <dbReference type="Proteomes" id="UP000076796"/>
    </source>
</evidence>
<dbReference type="Proteomes" id="UP000076796">
    <property type="component" value="Unassembled WGS sequence"/>
</dbReference>
<proteinExistence type="predicted"/>
<gene>
    <name evidence="2" type="ORF">AWU65_31080</name>
</gene>
<feature type="chain" id="PRO_5007842725" description="Peptidylprolyl isomerase" evidence="1">
    <location>
        <begin position="31"/>
        <end position="256"/>
    </location>
</feature>
<evidence type="ECO:0000313" key="2">
    <source>
        <dbReference type="EMBL" id="KZS44499.1"/>
    </source>
</evidence>
<comment type="caution">
    <text evidence="2">The sequence shown here is derived from an EMBL/GenBank/DDBJ whole genome shotgun (WGS) entry which is preliminary data.</text>
</comment>
<keyword evidence="1" id="KW-0732">Signal</keyword>
<evidence type="ECO:0000256" key="1">
    <source>
        <dbReference type="SAM" id="SignalP"/>
    </source>
</evidence>
<accession>A0A163FP52</accession>
<organism evidence="2 3">
    <name type="scientific">Paenibacillus glucanolyticus</name>
    <dbReference type="NCBI Taxonomy" id="59843"/>
    <lineage>
        <taxon>Bacteria</taxon>
        <taxon>Bacillati</taxon>
        <taxon>Bacillota</taxon>
        <taxon>Bacilli</taxon>
        <taxon>Bacillales</taxon>
        <taxon>Paenibacillaceae</taxon>
        <taxon>Paenibacillus</taxon>
    </lineage>
</organism>
<feature type="signal peptide" evidence="1">
    <location>
        <begin position="1"/>
        <end position="30"/>
    </location>
</feature>
<sequence>MNRRIPMKNLFLLVSLISMLLISACNQAQSDTFGYAESKESIDNLPSLQSVSLSENNKQVIRETFDSVKELQDRIRSGPNPDWVVKDEKVNISLSDYVLAKKNRDLIYALNQVVEIPSDEALLQDMVTKQLTVNYAKQSGIVVTPEEVSEAVHFQKAALDEADPNDENHQLIRYMMENRIRITSMTTEEFWNSDEVYEAYETSLYISKFLQSILTDESMKGMDSYQQLQEKLFDDFQKAHTIKVPDFDVLFQEVDL</sequence>
<dbReference type="PROSITE" id="PS51257">
    <property type="entry name" value="PROKAR_LIPOPROTEIN"/>
    <property type="match status" value="1"/>
</dbReference>
<dbReference type="RefSeq" id="WP_063480436.1">
    <property type="nucleotide sequence ID" value="NZ_CP147845.1"/>
</dbReference>
<dbReference type="AlphaFoldDB" id="A0A163FP52"/>
<dbReference type="OrthoDB" id="2660811at2"/>